<proteinExistence type="predicted"/>
<reference evidence="1 2" key="1">
    <citation type="journal article" date="2021" name="Sci. Rep.">
        <title>The distribution of antibiotic resistance genes in chicken gut microbiota commensals.</title>
        <authorList>
            <person name="Juricova H."/>
            <person name="Matiasovicova J."/>
            <person name="Kubasova T."/>
            <person name="Cejkova D."/>
            <person name="Rychlik I."/>
        </authorList>
    </citation>
    <scope>NUCLEOTIDE SEQUENCE [LARGE SCALE GENOMIC DNA]</scope>
    <source>
        <strain evidence="1 2">An564</strain>
    </source>
</reference>
<sequence length="100" mass="10402">MTFAFLILGDFSPEQDRTASIGGGSARMIGVPDLPAACAAARALAEEGIGCIELCGAFGPDGARQVIEATGGRIPVGYVTHFPEQDPLFRAAFPDDPHNL</sequence>
<comment type="caution">
    <text evidence="1">The sequence shown here is derived from an EMBL/GenBank/DDBJ whole genome shotgun (WGS) entry which is preliminary data.</text>
</comment>
<evidence type="ECO:0000313" key="2">
    <source>
        <dbReference type="Proteomes" id="UP000724149"/>
    </source>
</evidence>
<accession>A0ABS2GNG0</accession>
<gene>
    <name evidence="1" type="ORF">H9X81_04460</name>
</gene>
<protein>
    <submittedName>
        <fullName evidence="1">Uncharacterized protein</fullName>
    </submittedName>
</protein>
<dbReference type="RefSeq" id="WP_204720151.1">
    <property type="nucleotide sequence ID" value="NZ_JACSNR010000003.1"/>
</dbReference>
<dbReference type="Proteomes" id="UP000724149">
    <property type="component" value="Unassembled WGS sequence"/>
</dbReference>
<name>A0ABS2GNG0_9FIRM</name>
<dbReference type="EMBL" id="JACSNR010000003">
    <property type="protein sequence ID" value="MBM6922944.1"/>
    <property type="molecule type" value="Genomic_DNA"/>
</dbReference>
<keyword evidence="2" id="KW-1185">Reference proteome</keyword>
<organism evidence="1 2">
    <name type="scientific">Hydrogenoanaerobacterium saccharovorans</name>
    <dbReference type="NCBI Taxonomy" id="474960"/>
    <lineage>
        <taxon>Bacteria</taxon>
        <taxon>Bacillati</taxon>
        <taxon>Bacillota</taxon>
        <taxon>Clostridia</taxon>
        <taxon>Eubacteriales</taxon>
        <taxon>Oscillospiraceae</taxon>
        <taxon>Hydrogenoanaerobacterium</taxon>
    </lineage>
</organism>
<dbReference type="InterPro" id="IPR045441">
    <property type="entry name" value="DUF6506"/>
</dbReference>
<dbReference type="Pfam" id="PF20116">
    <property type="entry name" value="DUF6506"/>
    <property type="match status" value="1"/>
</dbReference>
<evidence type="ECO:0000313" key="1">
    <source>
        <dbReference type="EMBL" id="MBM6922944.1"/>
    </source>
</evidence>